<proteinExistence type="predicted"/>
<evidence type="ECO:0000256" key="1">
    <source>
        <dbReference type="SAM" id="MobiDB-lite"/>
    </source>
</evidence>
<feature type="compositionally biased region" description="Low complexity" evidence="1">
    <location>
        <begin position="14"/>
        <end position="33"/>
    </location>
</feature>
<dbReference type="Proteomes" id="UP000635726">
    <property type="component" value="Unassembled WGS sequence"/>
</dbReference>
<organism evidence="3 4">
    <name type="scientific">Deinococcus aquiradiocola</name>
    <dbReference type="NCBI Taxonomy" id="393059"/>
    <lineage>
        <taxon>Bacteria</taxon>
        <taxon>Thermotogati</taxon>
        <taxon>Deinococcota</taxon>
        <taxon>Deinococci</taxon>
        <taxon>Deinococcales</taxon>
        <taxon>Deinococcaceae</taxon>
        <taxon>Deinococcus</taxon>
    </lineage>
</organism>
<sequence>MTLTALLGASLAAAQSTPATPAAQPAPAQAAPATPAPVQPAAPKVAPTPAPKGAVTLDVTSALAVEVSGTVKGRLISCPKNLKVTGSAVCLYTQNTLPSLRSVLRGKMNGRIVSDWKTTASEKSSSMIVRTGMDRAYILLAQLSPTEALVVVDGLPRTTTAVPATPAMPAGIVKGQAYVLDTDLRGLVNVASIGNGAYRLASVAGGPVLTVNSGKKTATLGGGSVDLPLAPVSDGRNLLFPVDGLRSLACTVTPAQVGVTVSCGSASANVRPIVF</sequence>
<evidence type="ECO:0000313" key="4">
    <source>
        <dbReference type="Proteomes" id="UP000635726"/>
    </source>
</evidence>
<accession>A0A917UIB1</accession>
<feature type="chain" id="PRO_5038030998" evidence="2">
    <location>
        <begin position="22"/>
        <end position="275"/>
    </location>
</feature>
<protein>
    <submittedName>
        <fullName evidence="3">Uncharacterized protein</fullName>
    </submittedName>
</protein>
<name>A0A917UIB1_9DEIO</name>
<dbReference type="EMBL" id="BMOE01000001">
    <property type="protein sequence ID" value="GGJ60543.1"/>
    <property type="molecule type" value="Genomic_DNA"/>
</dbReference>
<dbReference type="AlphaFoldDB" id="A0A917UIB1"/>
<keyword evidence="4" id="KW-1185">Reference proteome</keyword>
<evidence type="ECO:0000256" key="2">
    <source>
        <dbReference type="SAM" id="SignalP"/>
    </source>
</evidence>
<comment type="caution">
    <text evidence="3">The sequence shown here is derived from an EMBL/GenBank/DDBJ whole genome shotgun (WGS) entry which is preliminary data.</text>
</comment>
<reference evidence="3" key="1">
    <citation type="journal article" date="2014" name="Int. J. Syst. Evol. Microbiol.">
        <title>Complete genome sequence of Corynebacterium casei LMG S-19264T (=DSM 44701T), isolated from a smear-ripened cheese.</title>
        <authorList>
            <consortium name="US DOE Joint Genome Institute (JGI-PGF)"/>
            <person name="Walter F."/>
            <person name="Albersmeier A."/>
            <person name="Kalinowski J."/>
            <person name="Ruckert C."/>
        </authorList>
    </citation>
    <scope>NUCLEOTIDE SEQUENCE</scope>
    <source>
        <strain evidence="3">JCM 14371</strain>
    </source>
</reference>
<feature type="region of interest" description="Disordered" evidence="1">
    <location>
        <begin position="14"/>
        <end position="49"/>
    </location>
</feature>
<gene>
    <name evidence="3" type="ORF">GCM10008939_00350</name>
</gene>
<reference evidence="3" key="2">
    <citation type="submission" date="2020-09" db="EMBL/GenBank/DDBJ databases">
        <authorList>
            <person name="Sun Q."/>
            <person name="Ohkuma M."/>
        </authorList>
    </citation>
    <scope>NUCLEOTIDE SEQUENCE</scope>
    <source>
        <strain evidence="3">JCM 14371</strain>
    </source>
</reference>
<feature type="signal peptide" evidence="2">
    <location>
        <begin position="1"/>
        <end position="21"/>
    </location>
</feature>
<keyword evidence="2" id="KW-0732">Signal</keyword>
<feature type="compositionally biased region" description="Pro residues" evidence="1">
    <location>
        <begin position="34"/>
        <end position="49"/>
    </location>
</feature>
<evidence type="ECO:0000313" key="3">
    <source>
        <dbReference type="EMBL" id="GGJ60543.1"/>
    </source>
</evidence>